<proteinExistence type="predicted"/>
<evidence type="ECO:0000313" key="2">
    <source>
        <dbReference type="EMBL" id="TPX67449.1"/>
    </source>
</evidence>
<feature type="compositionally biased region" description="Basic and acidic residues" evidence="1">
    <location>
        <begin position="137"/>
        <end position="152"/>
    </location>
</feature>
<comment type="caution">
    <text evidence="2">The sequence shown here is derived from an EMBL/GenBank/DDBJ whole genome shotgun (WGS) entry which is preliminary data.</text>
</comment>
<dbReference type="EMBL" id="QEAP01000397">
    <property type="protein sequence ID" value="TPX67449.1"/>
    <property type="molecule type" value="Genomic_DNA"/>
</dbReference>
<feature type="compositionally biased region" description="Polar residues" evidence="1">
    <location>
        <begin position="78"/>
        <end position="89"/>
    </location>
</feature>
<protein>
    <recommendedName>
        <fullName evidence="4">CRAL/TRIO N-terminal domain-containing protein</fullName>
    </recommendedName>
</protein>
<feature type="compositionally biased region" description="Low complexity" evidence="1">
    <location>
        <begin position="65"/>
        <end position="77"/>
    </location>
</feature>
<feature type="compositionally biased region" description="Low complexity" evidence="1">
    <location>
        <begin position="111"/>
        <end position="125"/>
    </location>
</feature>
<evidence type="ECO:0000313" key="3">
    <source>
        <dbReference type="Proteomes" id="UP000320333"/>
    </source>
</evidence>
<dbReference type="Proteomes" id="UP000320333">
    <property type="component" value="Unassembled WGS sequence"/>
</dbReference>
<evidence type="ECO:0000256" key="1">
    <source>
        <dbReference type="SAM" id="MobiDB-lite"/>
    </source>
</evidence>
<organism evidence="2 3">
    <name type="scientific">Chytriomyces confervae</name>
    <dbReference type="NCBI Taxonomy" id="246404"/>
    <lineage>
        <taxon>Eukaryota</taxon>
        <taxon>Fungi</taxon>
        <taxon>Fungi incertae sedis</taxon>
        <taxon>Chytridiomycota</taxon>
        <taxon>Chytridiomycota incertae sedis</taxon>
        <taxon>Chytridiomycetes</taxon>
        <taxon>Chytridiales</taxon>
        <taxon>Chytriomycetaceae</taxon>
        <taxon>Chytriomyces</taxon>
    </lineage>
</organism>
<name>A0A507ETN7_9FUNG</name>
<dbReference type="AlphaFoldDB" id="A0A507ETN7"/>
<dbReference type="Gene3D" id="1.10.8.20">
    <property type="entry name" value="N-terminal domain of phosphatidylinositol transfer protein sec14p"/>
    <property type="match status" value="1"/>
</dbReference>
<feature type="region of interest" description="Disordered" evidence="1">
    <location>
        <begin position="111"/>
        <end position="152"/>
    </location>
</feature>
<dbReference type="SUPFAM" id="SSF46938">
    <property type="entry name" value="CRAL/TRIO N-terminal domain"/>
    <property type="match status" value="1"/>
</dbReference>
<reference evidence="2 3" key="1">
    <citation type="journal article" date="2019" name="Sci. Rep.">
        <title>Comparative genomics of chytrid fungi reveal insights into the obligate biotrophic and pathogenic lifestyle of Synchytrium endobioticum.</title>
        <authorList>
            <person name="van de Vossenberg B.T.L.H."/>
            <person name="Warris S."/>
            <person name="Nguyen H.D.T."/>
            <person name="van Gent-Pelzer M.P.E."/>
            <person name="Joly D.L."/>
            <person name="van de Geest H.C."/>
            <person name="Bonants P.J.M."/>
            <person name="Smith D.S."/>
            <person name="Levesque C.A."/>
            <person name="van der Lee T.A.J."/>
        </authorList>
    </citation>
    <scope>NUCLEOTIDE SEQUENCE [LARGE SCALE GENOMIC DNA]</scope>
    <source>
        <strain evidence="2 3">CBS 675.73</strain>
    </source>
</reference>
<keyword evidence="3" id="KW-1185">Reference proteome</keyword>
<dbReference type="InterPro" id="IPR036273">
    <property type="entry name" value="CRAL/TRIO_N_dom_sf"/>
</dbReference>
<gene>
    <name evidence="2" type="ORF">CcCBS67573_g07495</name>
</gene>
<sequence>MPSADPFLNDAQLSSFKDALGAHFNPASHSDALLVRFLKAWNCNIELAKTMFINWRERYAREGMTSSPISPSTSTQTFERSTPSPPIKQTNRAAFFHSNNLANWMPWTFSKSQPSRSFKSSVSPRNLNSTALQLVPKPREKSLDPDTKKELH</sequence>
<feature type="region of interest" description="Disordered" evidence="1">
    <location>
        <begin position="64"/>
        <end position="89"/>
    </location>
</feature>
<accession>A0A507ETN7</accession>
<evidence type="ECO:0008006" key="4">
    <source>
        <dbReference type="Google" id="ProtNLM"/>
    </source>
</evidence>